<sequence>MPRRSGNRPQVVAAVASTPSISSFARVTKSRLVHDGTVSAKKHIVVDQSSLKKRKATALEEDGELGLARRNVSFAPSSDDEADAIAAPVKRACRREEPRILQTKSLPSPPKTSEAAKTQPSRTRTPHRPSQSTIIAKSRAQSQRIPSRTIQTKIADYHKKSAKQTTSSDALPPHLAQLLDLHRVFLGTMMVQLAQNGEGTPISIASMAPHISIAWGKREVKTDDIRRCIAIQSSNHLDAPSPFIVSDYGRGKICVELRAGVAAASVNEAQLCKQFEDNLRALAADKATDEMSDAELSLGNLSLADLPQVDITKMQSATLTNPLFAKGHRVLVEFKEEIAAKQQQKVLEQKTANSNPLLHPDGTKMSLLDRIRYKQLAKAGQPLPPSGPELERRAALNRVADVAATISMLSLSNPLSLPRQAFTMQTILEKLRDSLRVPLSREEGVACVRLIATEISPEWLRIVTIGGRENIVIQRQSQPIDRVIQERVQKLLG</sequence>
<dbReference type="EMBL" id="KL648500">
    <property type="protein sequence ID" value="KEY69967.1"/>
    <property type="molecule type" value="Genomic_DNA"/>
</dbReference>
<dbReference type="Pfam" id="PF26121">
    <property type="entry name" value="HTH_CDT1"/>
    <property type="match status" value="1"/>
</dbReference>
<evidence type="ECO:0000313" key="5">
    <source>
        <dbReference type="EMBL" id="KEY69967.1"/>
    </source>
</evidence>
<evidence type="ECO:0000256" key="1">
    <source>
        <dbReference type="ARBA" id="ARBA00008356"/>
    </source>
</evidence>
<keyword evidence="2" id="KW-0131">Cell cycle</keyword>
<gene>
    <name evidence="5" type="ORF">S7711_03985</name>
</gene>
<reference evidence="5 6" key="1">
    <citation type="journal article" date="2014" name="BMC Genomics">
        <title>Comparative genome sequencing reveals chemotype-specific gene clusters in the toxigenic black mold Stachybotrys.</title>
        <authorList>
            <person name="Semeiks J."/>
            <person name="Borek D."/>
            <person name="Otwinowski Z."/>
            <person name="Grishin N.V."/>
        </authorList>
    </citation>
    <scope>NUCLEOTIDE SEQUENCE [LARGE SCALE GENOMIC DNA]</scope>
    <source>
        <strain evidence="6">CBS 109288 / IBT 7711</strain>
    </source>
</reference>
<dbReference type="Proteomes" id="UP000028045">
    <property type="component" value="Unassembled WGS sequence"/>
</dbReference>
<evidence type="ECO:0000313" key="6">
    <source>
        <dbReference type="Proteomes" id="UP000028045"/>
    </source>
</evidence>
<feature type="domain" description="DNA replication factor Cdt1 C-terminal" evidence="4">
    <location>
        <begin position="366"/>
        <end position="466"/>
    </location>
</feature>
<evidence type="ECO:0000256" key="2">
    <source>
        <dbReference type="ARBA" id="ARBA00023306"/>
    </source>
</evidence>
<keyword evidence="6" id="KW-1185">Reference proteome</keyword>
<feature type="compositionally biased region" description="Polar residues" evidence="3">
    <location>
        <begin position="115"/>
        <end position="148"/>
    </location>
</feature>
<feature type="region of interest" description="Disordered" evidence="3">
    <location>
        <begin position="90"/>
        <end position="148"/>
    </location>
</feature>
<dbReference type="InterPro" id="IPR038090">
    <property type="entry name" value="Cdt1_C_WH_dom_sf"/>
</dbReference>
<dbReference type="Gene3D" id="1.10.10.1420">
    <property type="entry name" value="DNA replication factor Cdt1, C-terminal WH domain"/>
    <property type="match status" value="1"/>
</dbReference>
<accession>A0A084AXD8</accession>
<comment type="similarity">
    <text evidence="1">Belongs to the Cdt1 family.</text>
</comment>
<dbReference type="OrthoDB" id="341730at2759"/>
<name>A0A084AXD8_STACB</name>
<protein>
    <recommendedName>
        <fullName evidence="4">DNA replication factor Cdt1 C-terminal domain-containing protein</fullName>
    </recommendedName>
</protein>
<evidence type="ECO:0000256" key="3">
    <source>
        <dbReference type="SAM" id="MobiDB-lite"/>
    </source>
</evidence>
<dbReference type="HOGENOM" id="CLU_031309_1_1_1"/>
<dbReference type="InterPro" id="IPR032054">
    <property type="entry name" value="Cdt1_C"/>
</dbReference>
<evidence type="ECO:0000259" key="4">
    <source>
        <dbReference type="Pfam" id="PF16679"/>
    </source>
</evidence>
<dbReference type="Pfam" id="PF16679">
    <property type="entry name" value="CDT1_C"/>
    <property type="match status" value="1"/>
</dbReference>
<organism evidence="5 6">
    <name type="scientific">Stachybotrys chartarum (strain CBS 109288 / IBT 7711)</name>
    <name type="common">Toxic black mold</name>
    <name type="synonym">Stilbospora chartarum</name>
    <dbReference type="NCBI Taxonomy" id="1280523"/>
    <lineage>
        <taxon>Eukaryota</taxon>
        <taxon>Fungi</taxon>
        <taxon>Dikarya</taxon>
        <taxon>Ascomycota</taxon>
        <taxon>Pezizomycotina</taxon>
        <taxon>Sordariomycetes</taxon>
        <taxon>Hypocreomycetidae</taxon>
        <taxon>Hypocreales</taxon>
        <taxon>Stachybotryaceae</taxon>
        <taxon>Stachybotrys</taxon>
    </lineage>
</organism>
<proteinExistence type="inferred from homology"/>
<dbReference type="AlphaFoldDB" id="A0A084AXD8"/>